<accession>A0A7J4JGB9</accession>
<organism evidence="2 4">
    <name type="scientific">Candidatus Iainarchaeum sp</name>
    <dbReference type="NCBI Taxonomy" id="3101447"/>
    <lineage>
        <taxon>Archaea</taxon>
        <taxon>Candidatus Iainarchaeota</taxon>
        <taxon>Candidatus Iainarchaeia</taxon>
        <taxon>Candidatus Iainarchaeales</taxon>
        <taxon>Candidatus Iainarchaeaceae</taxon>
        <taxon>Candidatus Iainarchaeum</taxon>
    </lineage>
</organism>
<gene>
    <name evidence="2" type="ORF">HA252_02085</name>
    <name evidence="3" type="ORF">J4203_05445</name>
</gene>
<reference evidence="3" key="3">
    <citation type="submission" date="2021-05" db="EMBL/GenBank/DDBJ databases">
        <title>Protein family content uncovers lineage relationships and bacterial pathway maintenance mechanisms in DPANN archaea.</title>
        <authorList>
            <person name="Castelle C.J."/>
            <person name="Meheust R."/>
            <person name="Jaffe A.L."/>
            <person name="Seitz K."/>
            <person name="Gong X."/>
            <person name="Baker B.J."/>
            <person name="Banfield J.F."/>
        </authorList>
    </citation>
    <scope>NUCLEOTIDE SEQUENCE</scope>
    <source>
        <strain evidence="3">RIFCSPLOWO2_01_FULL_58_19</strain>
    </source>
</reference>
<reference evidence="3" key="2">
    <citation type="submission" date="2021-03" db="EMBL/GenBank/DDBJ databases">
        <authorList>
            <person name="Jaffe A."/>
        </authorList>
    </citation>
    <scope>NUCLEOTIDE SEQUENCE</scope>
    <source>
        <strain evidence="3">RIFCSPLOWO2_01_FULL_58_19</strain>
    </source>
</reference>
<dbReference type="EMBL" id="JAGVWE010000004">
    <property type="protein sequence ID" value="MBS3063287.1"/>
    <property type="molecule type" value="Genomic_DNA"/>
</dbReference>
<evidence type="ECO:0000313" key="2">
    <source>
        <dbReference type="EMBL" id="HIH16170.1"/>
    </source>
</evidence>
<keyword evidence="1" id="KW-0472">Membrane</keyword>
<dbReference type="EMBL" id="DUGH01000050">
    <property type="protein sequence ID" value="HIH16170.1"/>
    <property type="molecule type" value="Genomic_DNA"/>
</dbReference>
<keyword evidence="1" id="KW-0812">Transmembrane</keyword>
<sequence>MNEKGNIVLFIAIAVPLIIVLPPLIMELIPEAKIIFQVISIFMLYTTVRGYLGDGPLTIVIAAILIYFLVFKWFFVFASAYMFQLLLSIQVFSVVIWGIGTRLRNPATGQ</sequence>
<feature type="transmembrane region" description="Helical" evidence="1">
    <location>
        <begin position="55"/>
        <end position="75"/>
    </location>
</feature>
<feature type="transmembrane region" description="Helical" evidence="1">
    <location>
        <begin position="7"/>
        <end position="26"/>
    </location>
</feature>
<dbReference type="Proteomes" id="UP000678237">
    <property type="component" value="Unassembled WGS sequence"/>
</dbReference>
<feature type="transmembrane region" description="Helical" evidence="1">
    <location>
        <begin position="32"/>
        <end position="48"/>
    </location>
</feature>
<evidence type="ECO:0000313" key="4">
    <source>
        <dbReference type="Proteomes" id="UP000564964"/>
    </source>
</evidence>
<keyword evidence="1" id="KW-1133">Transmembrane helix</keyword>
<comment type="caution">
    <text evidence="2">The sequence shown here is derived from an EMBL/GenBank/DDBJ whole genome shotgun (WGS) entry which is preliminary data.</text>
</comment>
<reference evidence="4" key="1">
    <citation type="journal article" date="2020" name="bioRxiv">
        <title>A rank-normalized archaeal taxonomy based on genome phylogeny resolves widespread incomplete and uneven classifications.</title>
        <authorList>
            <person name="Rinke C."/>
            <person name="Chuvochina M."/>
            <person name="Mussig A.J."/>
            <person name="Chaumeil P.-A."/>
            <person name="Waite D.W."/>
            <person name="Whitman W.B."/>
            <person name="Parks D.H."/>
            <person name="Hugenholtz P."/>
        </authorList>
    </citation>
    <scope>NUCLEOTIDE SEQUENCE [LARGE SCALE GENOMIC DNA]</scope>
</reference>
<proteinExistence type="predicted"/>
<dbReference type="Proteomes" id="UP000564964">
    <property type="component" value="Unassembled WGS sequence"/>
</dbReference>
<evidence type="ECO:0000313" key="3">
    <source>
        <dbReference type="EMBL" id="MBS3063287.1"/>
    </source>
</evidence>
<dbReference type="AlphaFoldDB" id="A0A7J4JGB9"/>
<evidence type="ECO:0000256" key="1">
    <source>
        <dbReference type="SAM" id="Phobius"/>
    </source>
</evidence>
<protein>
    <submittedName>
        <fullName evidence="2">Uncharacterized protein</fullName>
    </submittedName>
</protein>
<name>A0A7J4JGB9_9ARCH</name>
<feature type="transmembrane region" description="Helical" evidence="1">
    <location>
        <begin position="81"/>
        <end position="100"/>
    </location>
</feature>